<dbReference type="InterPro" id="IPR000157">
    <property type="entry name" value="TIR_dom"/>
</dbReference>
<dbReference type="Proteomes" id="UP001227230">
    <property type="component" value="Chromosome 18"/>
</dbReference>
<dbReference type="InterPro" id="IPR035897">
    <property type="entry name" value="Toll_tir_struct_dom_sf"/>
</dbReference>
<dbReference type="Gene3D" id="3.40.50.10140">
    <property type="entry name" value="Toll/interleukin-1 receptor homology (TIR) domain"/>
    <property type="match status" value="1"/>
</dbReference>
<dbReference type="Pfam" id="PF01582">
    <property type="entry name" value="TIR"/>
    <property type="match status" value="1"/>
</dbReference>
<proteinExistence type="predicted"/>
<evidence type="ECO:0000256" key="1">
    <source>
        <dbReference type="ARBA" id="ARBA00023027"/>
    </source>
</evidence>
<accession>A0ABY9DUW0</accession>
<dbReference type="PANTHER" id="PTHR32009">
    <property type="entry name" value="TMV RESISTANCE PROTEIN N-LIKE"/>
    <property type="match status" value="1"/>
</dbReference>
<sequence length="142" mass="16148">MAAASSSCQGSYDVFLNFRGKDTRNGFTTHLYEALCNKEIRTFMDADKIVKGEEISASLVTAMDKSMLCIVVLSKNYASSTWCLDELVQILKCKNAKKQTVLPIFYNVNPSDVREQKGSFAKAFAKLEEKFKEKMERVHIWK</sequence>
<evidence type="ECO:0000313" key="4">
    <source>
        <dbReference type="Proteomes" id="UP001227230"/>
    </source>
</evidence>
<gene>
    <name evidence="3" type="ORF">VitviT2T_029006</name>
</gene>
<protein>
    <recommendedName>
        <fullName evidence="2">TIR domain-containing protein</fullName>
    </recommendedName>
</protein>
<dbReference type="PANTHER" id="PTHR32009:SF139">
    <property type="entry name" value="TOLL-INTERLEUKIN-RESISTANCE (TIR) DOMAIN FAMILY PROTEIN"/>
    <property type="match status" value="1"/>
</dbReference>
<name>A0ABY9DUW0_VITVI</name>
<organism evidence="3 4">
    <name type="scientific">Vitis vinifera</name>
    <name type="common">Grape</name>
    <dbReference type="NCBI Taxonomy" id="29760"/>
    <lineage>
        <taxon>Eukaryota</taxon>
        <taxon>Viridiplantae</taxon>
        <taxon>Streptophyta</taxon>
        <taxon>Embryophyta</taxon>
        <taxon>Tracheophyta</taxon>
        <taxon>Spermatophyta</taxon>
        <taxon>Magnoliopsida</taxon>
        <taxon>eudicotyledons</taxon>
        <taxon>Gunneridae</taxon>
        <taxon>Pentapetalae</taxon>
        <taxon>rosids</taxon>
        <taxon>Vitales</taxon>
        <taxon>Vitaceae</taxon>
        <taxon>Viteae</taxon>
        <taxon>Vitis</taxon>
    </lineage>
</organism>
<reference evidence="3 4" key="1">
    <citation type="journal article" date="2023" name="Hortic Res">
        <title>The complete reference genome for grapevine (Vitis vinifera L.) genetics and breeding.</title>
        <authorList>
            <person name="Shi X."/>
            <person name="Cao S."/>
            <person name="Wang X."/>
            <person name="Huang S."/>
            <person name="Wang Y."/>
            <person name="Liu Z."/>
            <person name="Liu W."/>
            <person name="Leng X."/>
            <person name="Peng Y."/>
            <person name="Wang N."/>
            <person name="Wang Y."/>
            <person name="Ma Z."/>
            <person name="Xu X."/>
            <person name="Zhang F."/>
            <person name="Xue H."/>
            <person name="Zhong H."/>
            <person name="Wang Y."/>
            <person name="Zhang K."/>
            <person name="Velt A."/>
            <person name="Avia K."/>
            <person name="Holtgrawe D."/>
            <person name="Grimplet J."/>
            <person name="Matus J.T."/>
            <person name="Ware D."/>
            <person name="Wu X."/>
            <person name="Wang H."/>
            <person name="Liu C."/>
            <person name="Fang Y."/>
            <person name="Rustenholz C."/>
            <person name="Cheng Z."/>
            <person name="Xiao H."/>
            <person name="Zhou Y."/>
        </authorList>
    </citation>
    <scope>NUCLEOTIDE SEQUENCE [LARGE SCALE GENOMIC DNA]</scope>
    <source>
        <strain evidence="4">cv. Pinot noir / PN40024</strain>
        <tissue evidence="3">Leaf</tissue>
    </source>
</reference>
<dbReference type="EMBL" id="CP126665">
    <property type="protein sequence ID" value="WKA11513.1"/>
    <property type="molecule type" value="Genomic_DNA"/>
</dbReference>
<evidence type="ECO:0000313" key="3">
    <source>
        <dbReference type="EMBL" id="WKA11513.1"/>
    </source>
</evidence>
<feature type="domain" description="TIR" evidence="2">
    <location>
        <begin position="10"/>
        <end position="142"/>
    </location>
</feature>
<keyword evidence="1" id="KW-0520">NAD</keyword>
<evidence type="ECO:0000259" key="2">
    <source>
        <dbReference type="PROSITE" id="PS50104"/>
    </source>
</evidence>
<keyword evidence="4" id="KW-1185">Reference proteome</keyword>
<dbReference type="SUPFAM" id="SSF52200">
    <property type="entry name" value="Toll/Interleukin receptor TIR domain"/>
    <property type="match status" value="1"/>
</dbReference>
<dbReference type="PROSITE" id="PS50104">
    <property type="entry name" value="TIR"/>
    <property type="match status" value="1"/>
</dbReference>
<dbReference type="SMART" id="SM00255">
    <property type="entry name" value="TIR"/>
    <property type="match status" value="1"/>
</dbReference>